<comment type="caution">
    <text evidence="2">The sequence shown here is derived from an EMBL/GenBank/DDBJ whole genome shotgun (WGS) entry which is preliminary data.</text>
</comment>
<dbReference type="Proteomes" id="UP000217199">
    <property type="component" value="Unassembled WGS sequence"/>
</dbReference>
<dbReference type="Gene3D" id="1.10.510.10">
    <property type="entry name" value="Transferase(Phosphotransferase) domain 1"/>
    <property type="match status" value="1"/>
</dbReference>
<dbReference type="STRING" id="2282107.A0A286U4U1"/>
<dbReference type="PANTHER" id="PTHR44329">
    <property type="entry name" value="SERINE/THREONINE-PROTEIN KINASE TNNI3K-RELATED"/>
    <property type="match status" value="1"/>
</dbReference>
<name>A0A286U4U1_9AGAM</name>
<evidence type="ECO:0000259" key="1">
    <source>
        <dbReference type="PROSITE" id="PS50011"/>
    </source>
</evidence>
<dbReference type="PROSITE" id="PS50011">
    <property type="entry name" value="PROTEIN_KINASE_DOM"/>
    <property type="match status" value="1"/>
</dbReference>
<keyword evidence="2" id="KW-0808">Transferase</keyword>
<reference evidence="2 3" key="1">
    <citation type="journal article" date="2017" name="Mol. Ecol.">
        <title>Comparative and population genomic landscape of Phellinus noxius: A hypervariable fungus causing root rot in trees.</title>
        <authorList>
            <person name="Chung C.L."/>
            <person name="Lee T.J."/>
            <person name="Akiba M."/>
            <person name="Lee H.H."/>
            <person name="Kuo T.H."/>
            <person name="Liu D."/>
            <person name="Ke H.M."/>
            <person name="Yokoi T."/>
            <person name="Roa M.B."/>
            <person name="Lu M.J."/>
            <person name="Chang Y.Y."/>
            <person name="Ann P.J."/>
            <person name="Tsai J.N."/>
            <person name="Chen C.Y."/>
            <person name="Tzean S.S."/>
            <person name="Ota Y."/>
            <person name="Hattori T."/>
            <person name="Sahashi N."/>
            <person name="Liou R.F."/>
            <person name="Kikuchi T."/>
            <person name="Tsai I.J."/>
        </authorList>
    </citation>
    <scope>NUCLEOTIDE SEQUENCE [LARGE SCALE GENOMIC DNA]</scope>
    <source>
        <strain evidence="2 3">FFPRI411160</strain>
    </source>
</reference>
<dbReference type="Pfam" id="PF07714">
    <property type="entry name" value="PK_Tyr_Ser-Thr"/>
    <property type="match status" value="1"/>
</dbReference>
<protein>
    <submittedName>
        <fullName evidence="2">Kinase</fullName>
    </submittedName>
</protein>
<dbReference type="AlphaFoldDB" id="A0A286U4U1"/>
<sequence length="402" mass="45930">MRRNSHNYVRPDILAKLKHLDVSKRLKFEPKQVVKAGSYSDILRGHCEIPVEGDVRVGVKRMRFYLDEDIKNLLEKEVYVWAKLRHNNILPLLGYAFDPSTGYPLLISRWMDNGSAWDYIQSHPNIELVSFIFGIVEGLSYLHDQGVIHSDLKSDNILVTAVGHPVICDFGCARMVATSISLANTTRGQLGTIRYLAYELLAQIDTYRSHSIKTDVWAFGMTVYELLTERRPYHDILNSQVAMAIVQRNLPVLEPRIEALIERGDLSKNFLWHVCLECWSHDPQERLDMKEVSERFHKSGFLQDIKKKKTSLDSLGPGCSTTEKNWDLPSSSSTHETDRPCIRCVRYRQECIIVSTNAGQLCRRCQSRGLAKCDISRTIMQHLAIDSLNAIHSTTLTSPIIF</sequence>
<dbReference type="GO" id="GO:0005524">
    <property type="term" value="F:ATP binding"/>
    <property type="evidence" value="ECO:0007669"/>
    <property type="project" value="InterPro"/>
</dbReference>
<dbReference type="InterPro" id="IPR011009">
    <property type="entry name" value="Kinase-like_dom_sf"/>
</dbReference>
<proteinExistence type="predicted"/>
<organism evidence="2 3">
    <name type="scientific">Pyrrhoderma noxium</name>
    <dbReference type="NCBI Taxonomy" id="2282107"/>
    <lineage>
        <taxon>Eukaryota</taxon>
        <taxon>Fungi</taxon>
        <taxon>Dikarya</taxon>
        <taxon>Basidiomycota</taxon>
        <taxon>Agaricomycotina</taxon>
        <taxon>Agaricomycetes</taxon>
        <taxon>Hymenochaetales</taxon>
        <taxon>Hymenochaetaceae</taxon>
        <taxon>Pyrrhoderma</taxon>
    </lineage>
</organism>
<dbReference type="GO" id="GO:0004674">
    <property type="term" value="F:protein serine/threonine kinase activity"/>
    <property type="evidence" value="ECO:0007669"/>
    <property type="project" value="TreeGrafter"/>
</dbReference>
<dbReference type="InterPro" id="IPR000719">
    <property type="entry name" value="Prot_kinase_dom"/>
</dbReference>
<dbReference type="PROSITE" id="PS00108">
    <property type="entry name" value="PROTEIN_KINASE_ST"/>
    <property type="match status" value="1"/>
</dbReference>
<dbReference type="OrthoDB" id="346907at2759"/>
<dbReference type="InterPro" id="IPR001245">
    <property type="entry name" value="Ser-Thr/Tyr_kinase_cat_dom"/>
</dbReference>
<dbReference type="EMBL" id="NBII01000012">
    <property type="protein sequence ID" value="PAV14607.1"/>
    <property type="molecule type" value="Genomic_DNA"/>
</dbReference>
<dbReference type="SUPFAM" id="SSF56112">
    <property type="entry name" value="Protein kinase-like (PK-like)"/>
    <property type="match status" value="1"/>
</dbReference>
<evidence type="ECO:0000313" key="2">
    <source>
        <dbReference type="EMBL" id="PAV14607.1"/>
    </source>
</evidence>
<dbReference type="SMART" id="SM00220">
    <property type="entry name" value="S_TKc"/>
    <property type="match status" value="1"/>
</dbReference>
<feature type="domain" description="Protein kinase" evidence="1">
    <location>
        <begin position="28"/>
        <end position="302"/>
    </location>
</feature>
<evidence type="ECO:0000313" key="3">
    <source>
        <dbReference type="Proteomes" id="UP000217199"/>
    </source>
</evidence>
<dbReference type="InterPro" id="IPR008271">
    <property type="entry name" value="Ser/Thr_kinase_AS"/>
</dbReference>
<gene>
    <name evidence="2" type="ORF">PNOK_0968500</name>
</gene>
<keyword evidence="3" id="KW-1185">Reference proteome</keyword>
<keyword evidence="2" id="KW-0418">Kinase</keyword>
<dbReference type="InParanoid" id="A0A286U4U1"/>
<dbReference type="InterPro" id="IPR051681">
    <property type="entry name" value="Ser/Thr_Kinases-Pseudokinases"/>
</dbReference>
<accession>A0A286U4U1</accession>